<keyword evidence="2" id="KW-1185">Reference proteome</keyword>
<evidence type="ECO:0000313" key="1">
    <source>
        <dbReference type="EMBL" id="GIX85591.1"/>
    </source>
</evidence>
<name>A0AAV4NLF9_CAEEX</name>
<protein>
    <submittedName>
        <fullName evidence="1">Uncharacterized protein</fullName>
    </submittedName>
</protein>
<accession>A0AAV4NLF9</accession>
<proteinExistence type="predicted"/>
<organism evidence="1 2">
    <name type="scientific">Caerostris extrusa</name>
    <name type="common">Bark spider</name>
    <name type="synonym">Caerostris bankana</name>
    <dbReference type="NCBI Taxonomy" id="172846"/>
    <lineage>
        <taxon>Eukaryota</taxon>
        <taxon>Metazoa</taxon>
        <taxon>Ecdysozoa</taxon>
        <taxon>Arthropoda</taxon>
        <taxon>Chelicerata</taxon>
        <taxon>Arachnida</taxon>
        <taxon>Araneae</taxon>
        <taxon>Araneomorphae</taxon>
        <taxon>Entelegynae</taxon>
        <taxon>Araneoidea</taxon>
        <taxon>Araneidae</taxon>
        <taxon>Caerostris</taxon>
    </lineage>
</organism>
<dbReference type="AlphaFoldDB" id="A0AAV4NLF9"/>
<evidence type="ECO:0000313" key="2">
    <source>
        <dbReference type="Proteomes" id="UP001054945"/>
    </source>
</evidence>
<gene>
    <name evidence="1" type="ORF">CEXT_730551</name>
</gene>
<sequence length="84" mass="9275">MFSFVRKLIKQGKWGGACQSGTSGSIDGGHGGEAWTKRFLMSCRCVPLRPLHLGRKILWTPDISYRTSIWWSCGSSLIGTMLIG</sequence>
<reference evidence="1 2" key="1">
    <citation type="submission" date="2021-06" db="EMBL/GenBank/DDBJ databases">
        <title>Caerostris extrusa draft genome.</title>
        <authorList>
            <person name="Kono N."/>
            <person name="Arakawa K."/>
        </authorList>
    </citation>
    <scope>NUCLEOTIDE SEQUENCE [LARGE SCALE GENOMIC DNA]</scope>
</reference>
<dbReference type="EMBL" id="BPLR01021075">
    <property type="protein sequence ID" value="GIX85591.1"/>
    <property type="molecule type" value="Genomic_DNA"/>
</dbReference>
<comment type="caution">
    <text evidence="1">The sequence shown here is derived from an EMBL/GenBank/DDBJ whole genome shotgun (WGS) entry which is preliminary data.</text>
</comment>
<dbReference type="Proteomes" id="UP001054945">
    <property type="component" value="Unassembled WGS sequence"/>
</dbReference>